<dbReference type="Proteomes" id="UP000830729">
    <property type="component" value="Chromosome"/>
</dbReference>
<proteinExistence type="predicted"/>
<dbReference type="KEGG" id="halx:M0R89_11640"/>
<reference evidence="1 2" key="1">
    <citation type="submission" date="2022-04" db="EMBL/GenBank/DDBJ databases">
        <title>Diverse halophilic archaea isolated from saline environments.</title>
        <authorList>
            <person name="Cui H.-L."/>
        </authorList>
    </citation>
    <scope>NUCLEOTIDE SEQUENCE [LARGE SCALE GENOMIC DNA]</scope>
    <source>
        <strain evidence="1 2">XZYJT49</strain>
    </source>
</reference>
<dbReference type="RefSeq" id="WP_248649256.1">
    <property type="nucleotide sequence ID" value="NZ_CP096659.1"/>
</dbReference>
<dbReference type="EMBL" id="CP096659">
    <property type="protein sequence ID" value="UPV73200.1"/>
    <property type="molecule type" value="Genomic_DNA"/>
</dbReference>
<dbReference type="AlphaFoldDB" id="A0A8U0HQI1"/>
<evidence type="ECO:0000313" key="2">
    <source>
        <dbReference type="Proteomes" id="UP000830729"/>
    </source>
</evidence>
<evidence type="ECO:0000313" key="1">
    <source>
        <dbReference type="EMBL" id="UPV73200.1"/>
    </source>
</evidence>
<name>A0A8U0HQI1_9EURY</name>
<dbReference type="GeneID" id="72185861"/>
<organism evidence="1 2">
    <name type="scientific">Halorussus limi</name>
    <dbReference type="NCBI Taxonomy" id="2938695"/>
    <lineage>
        <taxon>Archaea</taxon>
        <taxon>Methanobacteriati</taxon>
        <taxon>Methanobacteriota</taxon>
        <taxon>Stenosarchaea group</taxon>
        <taxon>Halobacteria</taxon>
        <taxon>Halobacteriales</taxon>
        <taxon>Haladaptataceae</taxon>
        <taxon>Halorussus</taxon>
    </lineage>
</organism>
<accession>A0A8U0HQI1</accession>
<keyword evidence="2" id="KW-1185">Reference proteome</keyword>
<sequence length="99" mass="11036">MSDRELRSAVENGDGVWFHIAGIDPTTVFKDGETRTVTGVIEGSIFVDLDRRLRGWPEGRIDYWDAADDGEAPVLVGLDTEEDEGPEPLGEIVEWEFVD</sequence>
<gene>
    <name evidence="1" type="ORF">M0R89_11640</name>
</gene>
<protein>
    <submittedName>
        <fullName evidence="1">Uncharacterized protein</fullName>
    </submittedName>
</protein>